<dbReference type="PANTHER" id="PTHR34107:SF4">
    <property type="entry name" value="SLL1222 PROTEIN"/>
    <property type="match status" value="1"/>
</dbReference>
<evidence type="ECO:0000259" key="1">
    <source>
        <dbReference type="Pfam" id="PF05685"/>
    </source>
</evidence>
<evidence type="ECO:0000313" key="2">
    <source>
        <dbReference type="EMBL" id="CAA9495596.1"/>
    </source>
</evidence>
<accession>A0A6J4SGY2</accession>
<dbReference type="InterPro" id="IPR012296">
    <property type="entry name" value="Nuclease_put_TT1808"/>
</dbReference>
<dbReference type="CDD" id="cd06260">
    <property type="entry name" value="DUF820-like"/>
    <property type="match status" value="1"/>
</dbReference>
<gene>
    <name evidence="2" type="ORF">AVDCRST_MAG67-1661</name>
</gene>
<dbReference type="AlphaFoldDB" id="A0A6J4SGY2"/>
<proteinExistence type="predicted"/>
<dbReference type="EMBL" id="CADCVQ010000070">
    <property type="protein sequence ID" value="CAA9495596.1"/>
    <property type="molecule type" value="Genomic_DNA"/>
</dbReference>
<dbReference type="Pfam" id="PF05685">
    <property type="entry name" value="Uma2"/>
    <property type="match status" value="1"/>
</dbReference>
<name>A0A6J4SGY2_9ACTN</name>
<feature type="domain" description="Putative restriction endonuclease" evidence="1">
    <location>
        <begin position="13"/>
        <end position="183"/>
    </location>
</feature>
<reference evidence="2" key="1">
    <citation type="submission" date="2020-02" db="EMBL/GenBank/DDBJ databases">
        <authorList>
            <person name="Meier V. D."/>
        </authorList>
    </citation>
    <scope>NUCLEOTIDE SEQUENCE</scope>
    <source>
        <strain evidence="2">AVDCRST_MAG67</strain>
    </source>
</reference>
<protein>
    <recommendedName>
        <fullName evidence="1">Putative restriction endonuclease domain-containing protein</fullName>
    </recommendedName>
</protein>
<organism evidence="2">
    <name type="scientific">uncultured Solirubrobacteraceae bacterium</name>
    <dbReference type="NCBI Taxonomy" id="1162706"/>
    <lineage>
        <taxon>Bacteria</taxon>
        <taxon>Bacillati</taxon>
        <taxon>Actinomycetota</taxon>
        <taxon>Thermoleophilia</taxon>
        <taxon>Solirubrobacterales</taxon>
        <taxon>Solirubrobacteraceae</taxon>
        <taxon>environmental samples</taxon>
    </lineage>
</organism>
<dbReference type="PANTHER" id="PTHR34107">
    <property type="entry name" value="SLL0198 PROTEIN-RELATED"/>
    <property type="match status" value="1"/>
</dbReference>
<dbReference type="InterPro" id="IPR008538">
    <property type="entry name" value="Uma2"/>
</dbReference>
<dbReference type="Gene3D" id="3.90.1570.10">
    <property type="entry name" value="tt1808, chain A"/>
    <property type="match status" value="1"/>
</dbReference>
<sequence length="189" mass="20987">MTAMPVVERMTAEEFLARPYDPRERSAELIGGVIVIDNPLLEHQLVCSEILHELVGWTRTENNRGLATMPIDVLIGEHDVYGPDILWYSAQRAPGRNDPPPYDVPDLAVEVRSPSTWRHDIGAKKSGYERRGLPELWLVDTAADVVLAFRRSKPEASDFDVALELARGDTLTSPLLPGFAIALDALFGE</sequence>
<dbReference type="InterPro" id="IPR011335">
    <property type="entry name" value="Restrct_endonuc-II-like"/>
</dbReference>
<dbReference type="SUPFAM" id="SSF52980">
    <property type="entry name" value="Restriction endonuclease-like"/>
    <property type="match status" value="1"/>
</dbReference>